<dbReference type="GO" id="GO:0055085">
    <property type="term" value="P:transmembrane transport"/>
    <property type="evidence" value="ECO:0007669"/>
    <property type="project" value="InterPro"/>
</dbReference>
<keyword evidence="6" id="KW-0732">Signal</keyword>
<sequence length="320" mass="33308">MITSASRLRVAAVVAVLASSLLHVGAMAIAPQISTEVSIAGSKTEQSAALGSNFADLVKAGDELSPLQTDQTEFSEPVATPPVKPVETSAVEPVSPASQAAVPAPEFRVEPSQAEGLVPPAAPEKLEAVKPEAAAVQSPAERSKAVDPEPAQAIKPVETAETVTPLEELKNIPTPVAKPRQKPREKPKKTSAGTRKAKSNVKNKSGKQDGQKSAKAAMSGKSIEKSAFLNAGNAAASNYAGKVYARIARTRQRNAGGRGVVQVRFNVSPSGQAVRISVARSSGNARVDSAAVAHVKRASPFPKPPSGAQTRFVIPIEFRR</sequence>
<evidence type="ECO:0000256" key="1">
    <source>
        <dbReference type="ARBA" id="ARBA00004167"/>
    </source>
</evidence>
<dbReference type="NCBIfam" id="TIGR01352">
    <property type="entry name" value="tonB_Cterm"/>
    <property type="match status" value="1"/>
</dbReference>
<evidence type="ECO:0000313" key="8">
    <source>
        <dbReference type="EMBL" id="SOE18873.1"/>
    </source>
</evidence>
<keyword evidence="4" id="KW-0472">Membrane</keyword>
<evidence type="ECO:0000259" key="7">
    <source>
        <dbReference type="PROSITE" id="PS52015"/>
    </source>
</evidence>
<dbReference type="InterPro" id="IPR037682">
    <property type="entry name" value="TonB_C"/>
</dbReference>
<name>A0A286IFF2_9HYPH</name>
<evidence type="ECO:0000256" key="5">
    <source>
        <dbReference type="SAM" id="MobiDB-lite"/>
    </source>
</evidence>
<evidence type="ECO:0000256" key="2">
    <source>
        <dbReference type="ARBA" id="ARBA00022692"/>
    </source>
</evidence>
<dbReference type="Proteomes" id="UP000219465">
    <property type="component" value="Unassembled WGS sequence"/>
</dbReference>
<feature type="domain" description="TonB C-terminal" evidence="7">
    <location>
        <begin position="233"/>
        <end position="320"/>
    </location>
</feature>
<proteinExistence type="predicted"/>
<dbReference type="Pfam" id="PF13103">
    <property type="entry name" value="TonB_2"/>
    <property type="match status" value="1"/>
</dbReference>
<dbReference type="AlphaFoldDB" id="A0A286IFF2"/>
<dbReference type="PROSITE" id="PS52015">
    <property type="entry name" value="TONB_CTD"/>
    <property type="match status" value="1"/>
</dbReference>
<dbReference type="InterPro" id="IPR006260">
    <property type="entry name" value="TonB/TolA_C"/>
</dbReference>
<evidence type="ECO:0000256" key="3">
    <source>
        <dbReference type="ARBA" id="ARBA00022989"/>
    </source>
</evidence>
<feature type="signal peptide" evidence="6">
    <location>
        <begin position="1"/>
        <end position="28"/>
    </location>
</feature>
<gene>
    <name evidence="8" type="ORF">SAMN05877838_3818</name>
</gene>
<dbReference type="Gene3D" id="3.30.1150.10">
    <property type="match status" value="1"/>
</dbReference>
<keyword evidence="9" id="KW-1185">Reference proteome</keyword>
<feature type="chain" id="PRO_5013284494" evidence="6">
    <location>
        <begin position="29"/>
        <end position="320"/>
    </location>
</feature>
<dbReference type="GO" id="GO:0016020">
    <property type="term" value="C:membrane"/>
    <property type="evidence" value="ECO:0007669"/>
    <property type="project" value="UniProtKB-SubCell"/>
</dbReference>
<organism evidence="8 9">
    <name type="scientific">Hoeflea halophila</name>
    <dbReference type="NCBI Taxonomy" id="714899"/>
    <lineage>
        <taxon>Bacteria</taxon>
        <taxon>Pseudomonadati</taxon>
        <taxon>Pseudomonadota</taxon>
        <taxon>Alphaproteobacteria</taxon>
        <taxon>Hyphomicrobiales</taxon>
        <taxon>Rhizobiaceae</taxon>
        <taxon>Hoeflea</taxon>
    </lineage>
</organism>
<protein>
    <submittedName>
        <fullName evidence="8">Outer membrane transport energization protein TonB</fullName>
    </submittedName>
</protein>
<dbReference type="SUPFAM" id="SSF74653">
    <property type="entry name" value="TolA/TonB C-terminal domain"/>
    <property type="match status" value="1"/>
</dbReference>
<reference evidence="9" key="1">
    <citation type="submission" date="2017-08" db="EMBL/GenBank/DDBJ databases">
        <authorList>
            <person name="Varghese N."/>
            <person name="Submissions S."/>
        </authorList>
    </citation>
    <scope>NUCLEOTIDE SEQUENCE [LARGE SCALE GENOMIC DNA]</scope>
    <source>
        <strain evidence="9">KCTC 23107</strain>
    </source>
</reference>
<comment type="subcellular location">
    <subcellularLocation>
        <location evidence="1">Membrane</location>
        <topology evidence="1">Single-pass membrane protein</topology>
    </subcellularLocation>
</comment>
<feature type="compositionally biased region" description="Basic residues" evidence="5">
    <location>
        <begin position="179"/>
        <end position="205"/>
    </location>
</feature>
<evidence type="ECO:0000256" key="4">
    <source>
        <dbReference type="ARBA" id="ARBA00023136"/>
    </source>
</evidence>
<accession>A0A286IFF2</accession>
<dbReference type="EMBL" id="OCPC01000006">
    <property type="protein sequence ID" value="SOE18873.1"/>
    <property type="molecule type" value="Genomic_DNA"/>
</dbReference>
<feature type="region of interest" description="Disordered" evidence="5">
    <location>
        <begin position="129"/>
        <end position="220"/>
    </location>
</feature>
<keyword evidence="3" id="KW-1133">Transmembrane helix</keyword>
<keyword evidence="2" id="KW-0812">Transmembrane</keyword>
<evidence type="ECO:0000256" key="6">
    <source>
        <dbReference type="SAM" id="SignalP"/>
    </source>
</evidence>
<dbReference type="RefSeq" id="WP_097109328.1">
    <property type="nucleotide sequence ID" value="NZ_OCPC01000006.1"/>
</dbReference>
<evidence type="ECO:0000313" key="9">
    <source>
        <dbReference type="Proteomes" id="UP000219465"/>
    </source>
</evidence>